<dbReference type="GO" id="GO:0051539">
    <property type="term" value="F:4 iron, 4 sulfur cluster binding"/>
    <property type="evidence" value="ECO:0007669"/>
    <property type="project" value="UniProtKB-KW"/>
</dbReference>
<dbReference type="PANTHER" id="PTHR30352:SF5">
    <property type="entry name" value="PYRUVATE FORMATE-LYASE 1-ACTIVATING ENZYME"/>
    <property type="match status" value="1"/>
</dbReference>
<dbReference type="CDD" id="cd01335">
    <property type="entry name" value="Radical_SAM"/>
    <property type="match status" value="1"/>
</dbReference>
<dbReference type="Gene3D" id="3.20.20.70">
    <property type="entry name" value="Aldolase class I"/>
    <property type="match status" value="1"/>
</dbReference>
<dbReference type="SFLD" id="SFLDS00029">
    <property type="entry name" value="Radical_SAM"/>
    <property type="match status" value="1"/>
</dbReference>
<dbReference type="InterPro" id="IPR013785">
    <property type="entry name" value="Aldolase_TIM"/>
</dbReference>
<keyword evidence="2" id="KW-0313">Glucose metabolism</keyword>
<dbReference type="InterPro" id="IPR016431">
    <property type="entry name" value="Pyrv-formate_lyase-activ_prd"/>
</dbReference>
<evidence type="ECO:0000256" key="5">
    <source>
        <dbReference type="ARBA" id="ARBA00023004"/>
    </source>
</evidence>
<evidence type="ECO:0000259" key="8">
    <source>
        <dbReference type="PROSITE" id="PS51918"/>
    </source>
</evidence>
<reference evidence="9 10" key="1">
    <citation type="submission" date="2020-10" db="EMBL/GenBank/DDBJ databases">
        <title>The genome sequence of Chitinilyticum litopenaei 4Y14.</title>
        <authorList>
            <person name="Liu Y."/>
        </authorList>
    </citation>
    <scope>NUCLEOTIDE SEQUENCE [LARGE SCALE GENOMIC DNA]</scope>
    <source>
        <strain evidence="9 10">4Y14</strain>
    </source>
</reference>
<evidence type="ECO:0000256" key="4">
    <source>
        <dbReference type="ARBA" id="ARBA00022723"/>
    </source>
</evidence>
<evidence type="ECO:0000313" key="10">
    <source>
        <dbReference type="Proteomes" id="UP000604481"/>
    </source>
</evidence>
<dbReference type="InterPro" id="IPR058240">
    <property type="entry name" value="rSAM_sf"/>
</dbReference>
<dbReference type="Proteomes" id="UP000604481">
    <property type="component" value="Unassembled WGS sequence"/>
</dbReference>
<feature type="binding site" evidence="7">
    <location>
        <position position="97"/>
    </location>
    <ligand>
        <name>[4Fe-4S] cluster</name>
        <dbReference type="ChEBI" id="CHEBI:49883"/>
        <note>4Fe-4S-S-AdoMet</note>
    </ligand>
</feature>
<evidence type="ECO:0000256" key="3">
    <source>
        <dbReference type="ARBA" id="ARBA00022691"/>
    </source>
</evidence>
<dbReference type="Pfam" id="PF04055">
    <property type="entry name" value="Radical_SAM"/>
    <property type="match status" value="1"/>
</dbReference>
<dbReference type="PROSITE" id="PS51918">
    <property type="entry name" value="RADICAL_SAM"/>
    <property type="match status" value="1"/>
</dbReference>
<dbReference type="GO" id="GO:0006006">
    <property type="term" value="P:glucose metabolic process"/>
    <property type="evidence" value="ECO:0007669"/>
    <property type="project" value="UniProtKB-KW"/>
</dbReference>
<keyword evidence="4 7" id="KW-0479">Metal-binding</keyword>
<dbReference type="InterPro" id="IPR034457">
    <property type="entry name" value="Organic_radical-activating"/>
</dbReference>
<proteinExistence type="predicted"/>
<keyword evidence="10" id="KW-1185">Reference proteome</keyword>
<dbReference type="PIRSF" id="PIRSF004869">
    <property type="entry name" value="PflX_prd"/>
    <property type="match status" value="1"/>
</dbReference>
<keyword evidence="1" id="KW-0004">4Fe-4S</keyword>
<keyword evidence="3 7" id="KW-0949">S-adenosyl-L-methionine</keyword>
<feature type="binding site" evidence="7">
    <location>
        <position position="93"/>
    </location>
    <ligand>
        <name>[4Fe-4S] cluster</name>
        <dbReference type="ChEBI" id="CHEBI:49883"/>
        <note>4Fe-4S-S-AdoMet</note>
    </ligand>
</feature>
<dbReference type="AlphaFoldDB" id="A0A8J7K272"/>
<dbReference type="SFLD" id="SFLDG01101">
    <property type="entry name" value="Uncharacterised_Radical_SAM_Su"/>
    <property type="match status" value="1"/>
</dbReference>
<evidence type="ECO:0000313" key="9">
    <source>
        <dbReference type="EMBL" id="MBE9609637.1"/>
    </source>
</evidence>
<evidence type="ECO:0000256" key="6">
    <source>
        <dbReference type="ARBA" id="ARBA00023014"/>
    </source>
</evidence>
<dbReference type="RefSeq" id="WP_194116167.1">
    <property type="nucleotide sequence ID" value="NZ_JADFUA010000005.1"/>
</dbReference>
<sequence>MAGSAPLSRGLRAGQAWFHRLDDGRLQCDLCPRDCKLKEGQHGACLIRERHGDAIELTSWGRSSGFCVDPIEKKPLNHFYPGSRVLSFGTAGCNLACKFCQNWDISHSKELDRLQDQANPQQLARLAGELGCHSVAFTYNDPVIFAEYALDVADACHAQGIQTVAVTAGYINPGPRQLFYAAMDAANIDLKGFSEAFYKQYCGARLAPVLDTLAYVHHETACWLEITTLLIPQANDNPDELRQLCQWIARELGPEVPLHFTAFHPDYRLTDRCSTPASTLELAQQIGHDCGLHYVYTGNVHTRDGGTTHCPGCHSVVIERCGYSITAYQLDEHGHCLACGTALPGRFKPYTGCFGNRRIPLRVHP</sequence>
<dbReference type="InterPro" id="IPR007197">
    <property type="entry name" value="rSAM"/>
</dbReference>
<keyword evidence="2" id="KW-0119">Carbohydrate metabolism</keyword>
<comment type="cofactor">
    <cofactor evidence="7">
        <name>[4Fe-4S] cluster</name>
        <dbReference type="ChEBI" id="CHEBI:49883"/>
    </cofactor>
    <text evidence="7">Binds 1 [4Fe-4S] cluster. The cluster is coordinated with 3 cysteines and an exchangeable S-adenosyl-L-methionine.</text>
</comment>
<keyword evidence="5 7" id="KW-0408">Iron</keyword>
<dbReference type="InterPro" id="IPR027596">
    <property type="entry name" value="AmmeMemoSam_rS"/>
</dbReference>
<evidence type="ECO:0000256" key="1">
    <source>
        <dbReference type="ARBA" id="ARBA00022485"/>
    </source>
</evidence>
<evidence type="ECO:0000256" key="2">
    <source>
        <dbReference type="ARBA" id="ARBA00022526"/>
    </source>
</evidence>
<dbReference type="NCBIfam" id="TIGR04337">
    <property type="entry name" value="AmmeMemoSam_rS"/>
    <property type="match status" value="1"/>
</dbReference>
<name>A0A8J7K272_9NEIS</name>
<evidence type="ECO:0000256" key="7">
    <source>
        <dbReference type="PIRSR" id="PIRSR004869-50"/>
    </source>
</evidence>
<dbReference type="EMBL" id="JADFUA010000005">
    <property type="protein sequence ID" value="MBE9609637.1"/>
    <property type="molecule type" value="Genomic_DNA"/>
</dbReference>
<keyword evidence="6 7" id="KW-0411">Iron-sulfur</keyword>
<protein>
    <submittedName>
        <fullName evidence="9">AmmeMemoRadiSam system radical SAM enzyme</fullName>
    </submittedName>
</protein>
<comment type="caution">
    <text evidence="9">The sequence shown here is derived from an EMBL/GenBank/DDBJ whole genome shotgun (WGS) entry which is preliminary data.</text>
</comment>
<feature type="binding site" evidence="7">
    <location>
        <position position="100"/>
    </location>
    <ligand>
        <name>[4Fe-4S] cluster</name>
        <dbReference type="ChEBI" id="CHEBI:49883"/>
        <note>4Fe-4S-S-AdoMet</note>
    </ligand>
</feature>
<organism evidence="9 10">
    <name type="scientific">Chitinilyticum piscinae</name>
    <dbReference type="NCBI Taxonomy" id="2866724"/>
    <lineage>
        <taxon>Bacteria</taxon>
        <taxon>Pseudomonadati</taxon>
        <taxon>Pseudomonadota</taxon>
        <taxon>Betaproteobacteria</taxon>
        <taxon>Neisseriales</taxon>
        <taxon>Chitinibacteraceae</taxon>
        <taxon>Chitinilyticum</taxon>
    </lineage>
</organism>
<feature type="domain" description="Radical SAM core" evidence="8">
    <location>
        <begin position="78"/>
        <end position="293"/>
    </location>
</feature>
<dbReference type="GO" id="GO:0046872">
    <property type="term" value="F:metal ion binding"/>
    <property type="evidence" value="ECO:0007669"/>
    <property type="project" value="UniProtKB-KW"/>
</dbReference>
<dbReference type="SUPFAM" id="SSF102114">
    <property type="entry name" value="Radical SAM enzymes"/>
    <property type="match status" value="1"/>
</dbReference>
<accession>A0A8J7K272</accession>
<dbReference type="PANTHER" id="PTHR30352">
    <property type="entry name" value="PYRUVATE FORMATE-LYASE-ACTIVATING ENZYME"/>
    <property type="match status" value="1"/>
</dbReference>
<dbReference type="GO" id="GO:0003824">
    <property type="term" value="F:catalytic activity"/>
    <property type="evidence" value="ECO:0007669"/>
    <property type="project" value="InterPro"/>
</dbReference>
<gene>
    <name evidence="9" type="primary">amrS</name>
    <name evidence="9" type="ORF">INR99_09750</name>
</gene>